<reference evidence="7" key="1">
    <citation type="submission" date="2021-01" db="EMBL/GenBank/DDBJ databases">
        <title>Caligus Genome Assembly.</title>
        <authorList>
            <person name="Gallardo-Escarate C."/>
        </authorList>
    </citation>
    <scope>NUCLEOTIDE SEQUENCE [LARGE SCALE GENOMIC DNA]</scope>
</reference>
<evidence type="ECO:0000259" key="5">
    <source>
        <dbReference type="Pfam" id="PF00520"/>
    </source>
</evidence>
<dbReference type="InterPro" id="IPR043203">
    <property type="entry name" value="VGCC_Ca_Na"/>
</dbReference>
<evidence type="ECO:0000313" key="7">
    <source>
        <dbReference type="Proteomes" id="UP000595437"/>
    </source>
</evidence>
<dbReference type="Proteomes" id="UP000595437">
    <property type="component" value="Chromosome 9"/>
</dbReference>
<sequence length="63" mass="6925">MNVKKRGGLDDVYNFETFGKSMILLFQMSTSAGWSDVLNGIINEEDCEMENEETGVAGEKGTS</sequence>
<dbReference type="InterPro" id="IPR005821">
    <property type="entry name" value="Ion_trans_dom"/>
</dbReference>
<dbReference type="GO" id="GO:0019228">
    <property type="term" value="P:neuronal action potential"/>
    <property type="evidence" value="ECO:0007669"/>
    <property type="project" value="TreeGrafter"/>
</dbReference>
<evidence type="ECO:0000313" key="6">
    <source>
        <dbReference type="EMBL" id="QQP39902.1"/>
    </source>
</evidence>
<keyword evidence="3" id="KW-1133">Transmembrane helix</keyword>
<dbReference type="AlphaFoldDB" id="A0A7T8GY13"/>
<dbReference type="PANTHER" id="PTHR10037">
    <property type="entry name" value="VOLTAGE-GATED CATION CHANNEL CALCIUM AND SODIUM"/>
    <property type="match status" value="1"/>
</dbReference>
<evidence type="ECO:0000256" key="4">
    <source>
        <dbReference type="ARBA" id="ARBA00023136"/>
    </source>
</evidence>
<dbReference type="Pfam" id="PF00520">
    <property type="entry name" value="Ion_trans"/>
    <property type="match status" value="1"/>
</dbReference>
<dbReference type="GO" id="GO:0001518">
    <property type="term" value="C:voltage-gated sodium channel complex"/>
    <property type="evidence" value="ECO:0007669"/>
    <property type="project" value="TreeGrafter"/>
</dbReference>
<evidence type="ECO:0000256" key="2">
    <source>
        <dbReference type="ARBA" id="ARBA00022692"/>
    </source>
</evidence>
<proteinExistence type="predicted"/>
<comment type="subcellular location">
    <subcellularLocation>
        <location evidence="1">Membrane</location>
        <topology evidence="1">Multi-pass membrane protein</topology>
    </subcellularLocation>
</comment>
<dbReference type="PANTHER" id="PTHR10037:SF288">
    <property type="entry name" value="SODIUM CHANNEL PROTEIN PARA"/>
    <property type="match status" value="1"/>
</dbReference>
<gene>
    <name evidence="6" type="ORF">FKW44_013764</name>
</gene>
<keyword evidence="7" id="KW-1185">Reference proteome</keyword>
<feature type="domain" description="Ion transport" evidence="5">
    <location>
        <begin position="6"/>
        <end position="45"/>
    </location>
</feature>
<dbReference type="GO" id="GO:0005248">
    <property type="term" value="F:voltage-gated sodium channel activity"/>
    <property type="evidence" value="ECO:0007669"/>
    <property type="project" value="TreeGrafter"/>
</dbReference>
<dbReference type="GO" id="GO:0086010">
    <property type="term" value="P:membrane depolarization during action potential"/>
    <property type="evidence" value="ECO:0007669"/>
    <property type="project" value="TreeGrafter"/>
</dbReference>
<evidence type="ECO:0000256" key="3">
    <source>
        <dbReference type="ARBA" id="ARBA00022989"/>
    </source>
</evidence>
<organism evidence="6 7">
    <name type="scientific">Caligus rogercresseyi</name>
    <name type="common">Sea louse</name>
    <dbReference type="NCBI Taxonomy" id="217165"/>
    <lineage>
        <taxon>Eukaryota</taxon>
        <taxon>Metazoa</taxon>
        <taxon>Ecdysozoa</taxon>
        <taxon>Arthropoda</taxon>
        <taxon>Crustacea</taxon>
        <taxon>Multicrustacea</taxon>
        <taxon>Hexanauplia</taxon>
        <taxon>Copepoda</taxon>
        <taxon>Siphonostomatoida</taxon>
        <taxon>Caligidae</taxon>
        <taxon>Caligus</taxon>
    </lineage>
</organism>
<keyword evidence="6" id="KW-0406">Ion transport</keyword>
<keyword evidence="2" id="KW-0812">Transmembrane</keyword>
<accession>A0A7T8GY13</accession>
<dbReference type="Gene3D" id="1.10.287.70">
    <property type="match status" value="1"/>
</dbReference>
<dbReference type="EMBL" id="CP045898">
    <property type="protein sequence ID" value="QQP39902.1"/>
    <property type="molecule type" value="Genomic_DNA"/>
</dbReference>
<keyword evidence="4" id="KW-0472">Membrane</keyword>
<dbReference type="OrthoDB" id="2984333at2759"/>
<keyword evidence="6" id="KW-0813">Transport</keyword>
<evidence type="ECO:0000256" key="1">
    <source>
        <dbReference type="ARBA" id="ARBA00004141"/>
    </source>
</evidence>
<keyword evidence="6" id="KW-0407">Ion channel</keyword>
<protein>
    <submittedName>
        <fullName evidence="6">Sodium channel protein</fullName>
    </submittedName>
</protein>
<name>A0A7T8GY13_CALRO</name>